<dbReference type="EMBL" id="JASCIQ010000017">
    <property type="protein sequence ID" value="MDI3405564.1"/>
    <property type="molecule type" value="Genomic_DNA"/>
</dbReference>
<evidence type="ECO:0000259" key="2">
    <source>
        <dbReference type="PROSITE" id="PS51841"/>
    </source>
</evidence>
<sequence>MPLKSYGVLAARAVDRRREGAADDTPHFQIHLVDEAGTHYRAAVNVKSQESPSELLYLVDENFAHALLEKLPAAGSGWTVLPTDAGGAALDYVRGEMLDRADMKKLPADEPGPDNDLADVLDEHVQRAIADADAALYVFGERWGPEGGTPDKIFGFEPGNGVHDVHMNQGNSERFKDQDGVWQDGALLIHLPADDQWIALFLAFQSQSWNTDDSTGHAEDADDRPSEPTEPSEPTDPSGPGGPGDGNTPAVRIHSALVNPQGPAPERETITLVNASQAAVDLGGWHLADRNERRVPLPAQRLEPGATFTVAAADGLQLGNRGGTISLLDGTGATVHTVTYSESQARQEGSPVVFDA</sequence>
<dbReference type="InterPro" id="IPR019268">
    <property type="entry name" value="DUF2278"/>
</dbReference>
<dbReference type="InterPro" id="IPR001322">
    <property type="entry name" value="Lamin_tail_dom"/>
</dbReference>
<reference evidence="3 4" key="1">
    <citation type="submission" date="2023-05" db="EMBL/GenBank/DDBJ databases">
        <title>Draft genome sequence of Streptomyces sp. B-S-A6 isolated from a cave soil in Thailand.</title>
        <authorList>
            <person name="Chamroensaksri N."/>
            <person name="Muangham S."/>
        </authorList>
    </citation>
    <scope>NUCLEOTIDE SEQUENCE [LARGE SCALE GENOMIC DNA]</scope>
    <source>
        <strain evidence="3 4">B-S-A6</strain>
    </source>
</reference>
<keyword evidence="4" id="KW-1185">Reference proteome</keyword>
<evidence type="ECO:0000256" key="1">
    <source>
        <dbReference type="SAM" id="MobiDB-lite"/>
    </source>
</evidence>
<name>A0ABT6SC83_9ACTN</name>
<dbReference type="Pfam" id="PF10042">
    <property type="entry name" value="DUF2278"/>
    <property type="match status" value="1"/>
</dbReference>
<feature type="domain" description="LTD" evidence="2">
    <location>
        <begin position="242"/>
        <end position="342"/>
    </location>
</feature>
<accession>A0ABT6SC83</accession>
<feature type="compositionally biased region" description="Basic and acidic residues" evidence="1">
    <location>
        <begin position="214"/>
        <end position="227"/>
    </location>
</feature>
<dbReference type="Proteomes" id="UP001223978">
    <property type="component" value="Unassembled WGS sequence"/>
</dbReference>
<dbReference type="PROSITE" id="PS51841">
    <property type="entry name" value="LTD"/>
    <property type="match status" value="1"/>
</dbReference>
<comment type="caution">
    <text evidence="3">The sequence shown here is derived from an EMBL/GenBank/DDBJ whole genome shotgun (WGS) entry which is preliminary data.</text>
</comment>
<dbReference type="RefSeq" id="WP_282543506.1">
    <property type="nucleotide sequence ID" value="NZ_JASCIQ010000017.1"/>
</dbReference>
<organism evidence="3 4">
    <name type="scientific">Streptomyces cavernicola</name>
    <dbReference type="NCBI Taxonomy" id="3043613"/>
    <lineage>
        <taxon>Bacteria</taxon>
        <taxon>Bacillati</taxon>
        <taxon>Actinomycetota</taxon>
        <taxon>Actinomycetes</taxon>
        <taxon>Kitasatosporales</taxon>
        <taxon>Streptomycetaceae</taxon>
        <taxon>Streptomyces</taxon>
    </lineage>
</organism>
<feature type="region of interest" description="Disordered" evidence="1">
    <location>
        <begin position="211"/>
        <end position="251"/>
    </location>
</feature>
<evidence type="ECO:0000313" key="3">
    <source>
        <dbReference type="EMBL" id="MDI3405564.1"/>
    </source>
</evidence>
<dbReference type="Gene3D" id="2.60.40.1260">
    <property type="entry name" value="Lamin Tail domain"/>
    <property type="match status" value="1"/>
</dbReference>
<gene>
    <name evidence="3" type="ORF">QIS96_17265</name>
</gene>
<dbReference type="SUPFAM" id="SSF74853">
    <property type="entry name" value="Lamin A/C globular tail domain"/>
    <property type="match status" value="1"/>
</dbReference>
<dbReference type="InterPro" id="IPR036415">
    <property type="entry name" value="Lamin_tail_dom_sf"/>
</dbReference>
<dbReference type="Pfam" id="PF00932">
    <property type="entry name" value="LTD"/>
    <property type="match status" value="1"/>
</dbReference>
<protein>
    <submittedName>
        <fullName evidence="3">DUF2278 family protein</fullName>
    </submittedName>
</protein>
<evidence type="ECO:0000313" key="4">
    <source>
        <dbReference type="Proteomes" id="UP001223978"/>
    </source>
</evidence>
<proteinExistence type="predicted"/>